<dbReference type="PANTHER" id="PTHR34390:SF1">
    <property type="entry name" value="SUCCINATE TRANSPORTER SUBUNIT YJJB-RELATED"/>
    <property type="match status" value="1"/>
</dbReference>
<dbReference type="InterPro" id="IPR024528">
    <property type="entry name" value="ThrE_2"/>
</dbReference>
<keyword evidence="3" id="KW-0997">Cell inner membrane</keyword>
<reference evidence="10 11" key="1">
    <citation type="submission" date="2023-07" db="EMBL/GenBank/DDBJ databases">
        <title>Genomic Encyclopedia of Type Strains, Phase IV (KMG-IV): sequencing the most valuable type-strain genomes for metagenomic binning, comparative biology and taxonomic classification.</title>
        <authorList>
            <person name="Goeker M."/>
        </authorList>
    </citation>
    <scope>NUCLEOTIDE SEQUENCE [LARGE SCALE GENOMIC DNA]</scope>
    <source>
        <strain evidence="10 11">DSM 16784</strain>
    </source>
</reference>
<keyword evidence="11" id="KW-1185">Reference proteome</keyword>
<dbReference type="InterPro" id="IPR050539">
    <property type="entry name" value="ThrE_Dicarb/AminoAcid_Exp"/>
</dbReference>
<dbReference type="Proteomes" id="UP001230220">
    <property type="component" value="Unassembled WGS sequence"/>
</dbReference>
<evidence type="ECO:0000256" key="4">
    <source>
        <dbReference type="ARBA" id="ARBA00022692"/>
    </source>
</evidence>
<keyword evidence="5 8" id="KW-1133">Transmembrane helix</keyword>
<evidence type="ECO:0000256" key="8">
    <source>
        <dbReference type="SAM" id="Phobius"/>
    </source>
</evidence>
<dbReference type="RefSeq" id="WP_307404663.1">
    <property type="nucleotide sequence ID" value="NZ_JAUSUR010000001.1"/>
</dbReference>
<protein>
    <submittedName>
        <fullName evidence="10">Uncharacterized membrane protein YjjB (DUF3815 family)</fullName>
    </submittedName>
</protein>
<evidence type="ECO:0000256" key="1">
    <source>
        <dbReference type="ARBA" id="ARBA00004651"/>
    </source>
</evidence>
<evidence type="ECO:0000259" key="9">
    <source>
        <dbReference type="Pfam" id="PF12821"/>
    </source>
</evidence>
<name>A0ABU0DY57_9FIRM</name>
<evidence type="ECO:0000256" key="5">
    <source>
        <dbReference type="ARBA" id="ARBA00022989"/>
    </source>
</evidence>
<evidence type="ECO:0000256" key="2">
    <source>
        <dbReference type="ARBA" id="ARBA00022475"/>
    </source>
</evidence>
<dbReference type="PANTHER" id="PTHR34390">
    <property type="entry name" value="UPF0442 PROTEIN YJJB-RELATED"/>
    <property type="match status" value="1"/>
</dbReference>
<feature type="transmembrane region" description="Helical" evidence="8">
    <location>
        <begin position="7"/>
        <end position="24"/>
    </location>
</feature>
<feature type="transmembrane region" description="Helical" evidence="8">
    <location>
        <begin position="118"/>
        <end position="138"/>
    </location>
</feature>
<proteinExistence type="inferred from homology"/>
<comment type="caution">
    <text evidence="10">The sequence shown here is derived from an EMBL/GenBank/DDBJ whole genome shotgun (WGS) entry which is preliminary data.</text>
</comment>
<feature type="transmembrane region" description="Helical" evidence="8">
    <location>
        <begin position="78"/>
        <end position="98"/>
    </location>
</feature>
<sequence length="144" mass="15408">MIILVKVISSFAASLFFGILFNIKKENLIYAGFGGAIGYFVYEMGLLISLGVNLSIFLAAVAFSIYSEIIARVRKTTVTTFAISSLIPLVPGNGMYLTMLSIVNDDLKAAADIGLDTLSSAGLLALGMLFVSTFAKLIRKPVNK</sequence>
<organism evidence="10 11">
    <name type="scientific">Breznakia pachnodae</name>
    <dbReference type="NCBI Taxonomy" id="265178"/>
    <lineage>
        <taxon>Bacteria</taxon>
        <taxon>Bacillati</taxon>
        <taxon>Bacillota</taxon>
        <taxon>Erysipelotrichia</taxon>
        <taxon>Erysipelotrichales</taxon>
        <taxon>Erysipelotrichaceae</taxon>
        <taxon>Breznakia</taxon>
    </lineage>
</organism>
<keyword evidence="2" id="KW-1003">Cell membrane</keyword>
<evidence type="ECO:0000256" key="7">
    <source>
        <dbReference type="ARBA" id="ARBA00034125"/>
    </source>
</evidence>
<evidence type="ECO:0000313" key="10">
    <source>
        <dbReference type="EMBL" id="MDQ0359501.1"/>
    </source>
</evidence>
<accession>A0ABU0DY57</accession>
<keyword evidence="4 8" id="KW-0812">Transmembrane</keyword>
<feature type="domain" description="Threonine/Serine exporter ThrE" evidence="9">
    <location>
        <begin position="7"/>
        <end position="133"/>
    </location>
</feature>
<keyword evidence="6 8" id="KW-0472">Membrane</keyword>
<gene>
    <name evidence="10" type="ORF">J2S15_000232</name>
</gene>
<comment type="similarity">
    <text evidence="7">Belongs to the ThrE exporter (TC 2.A.79) family.</text>
</comment>
<evidence type="ECO:0000313" key="11">
    <source>
        <dbReference type="Proteomes" id="UP001230220"/>
    </source>
</evidence>
<evidence type="ECO:0000256" key="3">
    <source>
        <dbReference type="ARBA" id="ARBA00022519"/>
    </source>
</evidence>
<evidence type="ECO:0000256" key="6">
    <source>
        <dbReference type="ARBA" id="ARBA00023136"/>
    </source>
</evidence>
<dbReference type="Pfam" id="PF12821">
    <property type="entry name" value="ThrE_2"/>
    <property type="match status" value="1"/>
</dbReference>
<feature type="transmembrane region" description="Helical" evidence="8">
    <location>
        <begin position="44"/>
        <end position="66"/>
    </location>
</feature>
<comment type="subcellular location">
    <subcellularLocation>
        <location evidence="1">Cell membrane</location>
        <topology evidence="1">Multi-pass membrane protein</topology>
    </subcellularLocation>
</comment>
<dbReference type="EMBL" id="JAUSUR010000001">
    <property type="protein sequence ID" value="MDQ0359501.1"/>
    <property type="molecule type" value="Genomic_DNA"/>
</dbReference>